<evidence type="ECO:0000259" key="10">
    <source>
        <dbReference type="Pfam" id="PF23247"/>
    </source>
</evidence>
<dbReference type="Gene3D" id="1.10.10.10">
    <property type="entry name" value="Winged helix-like DNA-binding domain superfamily/Winged helix DNA-binding domain"/>
    <property type="match status" value="1"/>
</dbReference>
<dbReference type="InterPro" id="IPR041118">
    <property type="entry name" value="Rx_N"/>
</dbReference>
<dbReference type="InterPro" id="IPR056789">
    <property type="entry name" value="LRR_R13L1-DRL21"/>
</dbReference>
<evidence type="ECO:0000256" key="6">
    <source>
        <dbReference type="ARBA" id="ARBA00022840"/>
    </source>
</evidence>
<evidence type="ECO:0000259" key="11">
    <source>
        <dbReference type="Pfam" id="PF23559"/>
    </source>
</evidence>
<evidence type="ECO:0000256" key="5">
    <source>
        <dbReference type="ARBA" id="ARBA00022821"/>
    </source>
</evidence>
<evidence type="ECO:0000259" key="8">
    <source>
        <dbReference type="Pfam" id="PF00931"/>
    </source>
</evidence>
<keyword evidence="6" id="KW-0067">ATP-binding</keyword>
<dbReference type="InterPro" id="IPR058922">
    <property type="entry name" value="WHD_DRP"/>
</dbReference>
<reference evidence="13" key="1">
    <citation type="journal article" date="2017" name="Nature">
        <title>The sunflower genome provides insights into oil metabolism, flowering and Asterid evolution.</title>
        <authorList>
            <person name="Badouin H."/>
            <person name="Gouzy J."/>
            <person name="Grassa C.J."/>
            <person name="Murat F."/>
            <person name="Staton S.E."/>
            <person name="Cottret L."/>
            <person name="Lelandais-Briere C."/>
            <person name="Owens G.L."/>
            <person name="Carrere S."/>
            <person name="Mayjonade B."/>
            <person name="Legrand L."/>
            <person name="Gill N."/>
            <person name="Kane N.C."/>
            <person name="Bowers J.E."/>
            <person name="Hubner S."/>
            <person name="Bellec A."/>
            <person name="Berard A."/>
            <person name="Berges H."/>
            <person name="Blanchet N."/>
            <person name="Boniface M.C."/>
            <person name="Brunel D."/>
            <person name="Catrice O."/>
            <person name="Chaidir N."/>
            <person name="Claudel C."/>
            <person name="Donnadieu C."/>
            <person name="Faraut T."/>
            <person name="Fievet G."/>
            <person name="Helmstetter N."/>
            <person name="King M."/>
            <person name="Knapp S.J."/>
            <person name="Lai Z."/>
            <person name="Le Paslier M.C."/>
            <person name="Lippi Y."/>
            <person name="Lorenzon L."/>
            <person name="Mandel J.R."/>
            <person name="Marage G."/>
            <person name="Marchand G."/>
            <person name="Marquand E."/>
            <person name="Bret-Mestries E."/>
            <person name="Morien E."/>
            <person name="Nambeesan S."/>
            <person name="Nguyen T."/>
            <person name="Pegot-Espagnet P."/>
            <person name="Pouilly N."/>
            <person name="Raftis F."/>
            <person name="Sallet E."/>
            <person name="Schiex T."/>
            <person name="Thomas J."/>
            <person name="Vandecasteele C."/>
            <person name="Vares D."/>
            <person name="Vear F."/>
            <person name="Vautrin S."/>
            <person name="Crespi M."/>
            <person name="Mangin B."/>
            <person name="Burke J.M."/>
            <person name="Salse J."/>
            <person name="Munos S."/>
            <person name="Vincourt P."/>
            <person name="Rieseberg L.H."/>
            <person name="Langlade N.B."/>
        </authorList>
    </citation>
    <scope>NUCLEOTIDE SEQUENCE</scope>
    <source>
        <tissue evidence="13">Leaves</tissue>
    </source>
</reference>
<dbReference type="Proteomes" id="UP000215914">
    <property type="component" value="Unassembled WGS sequence"/>
</dbReference>
<dbReference type="Pfam" id="PF00931">
    <property type="entry name" value="NB-ARC"/>
    <property type="match status" value="1"/>
</dbReference>
<evidence type="ECO:0000313" key="13">
    <source>
        <dbReference type="EMBL" id="KAF5775540.1"/>
    </source>
</evidence>
<keyword evidence="3" id="KW-0677">Repeat</keyword>
<feature type="domain" description="Disease resistance protein At4g27190-like leucine-rich repeats" evidence="10">
    <location>
        <begin position="839"/>
        <end position="970"/>
    </location>
</feature>
<feature type="domain" description="Disease resistance protein winged helix" evidence="11">
    <location>
        <begin position="425"/>
        <end position="493"/>
    </location>
</feature>
<dbReference type="InterPro" id="IPR027417">
    <property type="entry name" value="P-loop_NTPase"/>
</dbReference>
<dbReference type="Gene3D" id="3.80.10.10">
    <property type="entry name" value="Ribonuclease Inhibitor"/>
    <property type="match status" value="2"/>
</dbReference>
<dbReference type="InterPro" id="IPR032675">
    <property type="entry name" value="LRR_dom_sf"/>
</dbReference>
<gene>
    <name evidence="13" type="ORF">HanXRQr2_Chr13g0613191</name>
</gene>
<dbReference type="SUPFAM" id="SSF52058">
    <property type="entry name" value="L domain-like"/>
    <property type="match status" value="2"/>
</dbReference>
<dbReference type="Gene3D" id="1.20.5.4130">
    <property type="match status" value="1"/>
</dbReference>
<sequence length="1291" mass="146048">MAEIIASELLKAVFEKLSSEALKKIGRSQGIQSELKKLERTLTQIQSLLNDASQKEITDKAVQNWLSGLQHLAYDIDDVLDDLATQAMHRELTQQSGAITSKVKRLVPTCCINLSLSQRMHHKLDDITTKLQDLEKEKVSLGLIVKDERSKRIYQTSMVDTSSIVGREKEKKELLVKLLGDEPCDKNFSIVPIVGMGGLGKTTLAKLLYDDEKVKKHFEVMAWVCVSDQFDIFNISKVILQSVNGENKEFADLNLLQVALRNQLKEKRFLIVLDDVWSESYEEWETLVSPFHECAPKNKIIMTTRKMQLLKKLGCDDLSYLQTLSDDDAMSLFAQHALGENNFDLHPILRPYGEGIVKKCDNLPLALRVLGRLLRIKTKEEDEWKQLLNSDIWELGKGDEIIPALRLSYLDLSACLKQLFAYCSLFPKDYVFDKDDLIILWMAEGFLNQSSSNKSMESLGLEYFEELLSRSFFQYAPNDSSLFVMHDLHNDLAISVAGEFFLRLDDEIMKDTRKKDFEKYRHMSFVRKEYEAYSKFKPIKSATSLRTFLAVSVEPEDRWGEFYLSSKILVDLLPKLPLLRVLCLSGYFISEVPENIGSLKHLRYLNLSRTLITCLPENVCNLYNIQSLILYRCKSLFMLPINFSKLKNLRHLDIRDTPLLSKIPFGVGKLKSLQTLSKIIIGGDNGLAITELKDLINLRGTTLIKGLEKVEIASHASEANLSQKRLSGLELEWSDVFNDSRKKSLEKEVLDALKPHSESLIKLGIVSYGGIEFPNWVGDTSYLNLISVSLRGCKHCTSLPPLGQLPSLKELYTEDINEVKAMGSELIGTGRAFTSLEVLELRNMKRLEVRSTRIEVVSFPCLKKLVVRGCPNLVQVSPGALPLLNSLEVSECDSGVLRKLVQVASSVKELRIESMLGLSDVVWRGVIEYVGGVESLTIIRCNEIRYLWESEAKASKALTKLRELEVSNCQNMVRLGEKEEDDCGRDLITTLRTVMIQDCESMEHCRCPNNTEILIIGGCTSMTSASFPTTGEQKFKSLEIDSCDKPLEKEFGGDNTRVVINNTRIPKLQYVLLGSLPNLTTTIELSHFIHLTHLVIIECPNMESFPDHELPNLPSLTSLLIFGCASTDDSFPRGFWPPKLQSLVIGGLKKPIIEWGPQNFPTSLVRLGLLCGESEVDDVSRCSQLSHLLPLSLTTLRIDGFKKLKSVSVGLQHLTSLQHLFLSDCPRMKHLPDILLPSLLSLNIEECPKLEGRCSRRGSYWSRISHIPCIRRNTESFYSLMFPKDLMELIL</sequence>
<dbReference type="Gramene" id="mRNA:HanXRQr2_Chr13g0613191">
    <property type="protein sequence ID" value="mRNA:HanXRQr2_Chr13g0613191"/>
    <property type="gene ID" value="HanXRQr2_Chr13g0613191"/>
</dbReference>
<evidence type="ECO:0000256" key="1">
    <source>
        <dbReference type="ARBA" id="ARBA00008894"/>
    </source>
</evidence>
<dbReference type="FunFam" id="3.40.50.300:FF:001091">
    <property type="entry name" value="Probable disease resistance protein At1g61300"/>
    <property type="match status" value="1"/>
</dbReference>
<feature type="domain" description="R13L1/DRL21-like LRR repeat region" evidence="12">
    <location>
        <begin position="689"/>
        <end position="814"/>
    </location>
</feature>
<dbReference type="PANTHER" id="PTHR36766">
    <property type="entry name" value="PLANT BROAD-SPECTRUM MILDEW RESISTANCE PROTEIN RPW8"/>
    <property type="match status" value="1"/>
</dbReference>
<evidence type="ECO:0000259" key="12">
    <source>
        <dbReference type="Pfam" id="PF25019"/>
    </source>
</evidence>
<feature type="coiled-coil region" evidence="7">
    <location>
        <begin position="28"/>
        <end position="55"/>
    </location>
</feature>
<dbReference type="Pfam" id="PF18052">
    <property type="entry name" value="Rx_N"/>
    <property type="match status" value="1"/>
</dbReference>
<feature type="domain" description="Disease resistance N-terminal" evidence="9">
    <location>
        <begin position="10"/>
        <end position="95"/>
    </location>
</feature>
<dbReference type="PANTHER" id="PTHR36766:SF61">
    <property type="entry name" value="NB-ARC DOMAIN DISEASE RESISTANCE PROTEIN"/>
    <property type="match status" value="1"/>
</dbReference>
<evidence type="ECO:0000256" key="3">
    <source>
        <dbReference type="ARBA" id="ARBA00022737"/>
    </source>
</evidence>
<dbReference type="Pfam" id="PF23559">
    <property type="entry name" value="WHD_DRP"/>
    <property type="match status" value="1"/>
</dbReference>
<name>A0A9K3HCQ8_HELAN</name>
<keyword evidence="4" id="KW-0547">Nucleotide-binding</keyword>
<dbReference type="InterPro" id="IPR057135">
    <property type="entry name" value="At4g27190-like_LRR"/>
</dbReference>
<dbReference type="SUPFAM" id="SSF52540">
    <property type="entry name" value="P-loop containing nucleoside triphosphate hydrolases"/>
    <property type="match status" value="1"/>
</dbReference>
<organism evidence="13 14">
    <name type="scientific">Helianthus annuus</name>
    <name type="common">Common sunflower</name>
    <dbReference type="NCBI Taxonomy" id="4232"/>
    <lineage>
        <taxon>Eukaryota</taxon>
        <taxon>Viridiplantae</taxon>
        <taxon>Streptophyta</taxon>
        <taxon>Embryophyta</taxon>
        <taxon>Tracheophyta</taxon>
        <taxon>Spermatophyta</taxon>
        <taxon>Magnoliopsida</taxon>
        <taxon>eudicotyledons</taxon>
        <taxon>Gunneridae</taxon>
        <taxon>Pentapetalae</taxon>
        <taxon>asterids</taxon>
        <taxon>campanulids</taxon>
        <taxon>Asterales</taxon>
        <taxon>Asteraceae</taxon>
        <taxon>Asteroideae</taxon>
        <taxon>Heliantheae alliance</taxon>
        <taxon>Heliantheae</taxon>
        <taxon>Helianthus</taxon>
    </lineage>
</organism>
<dbReference type="PRINTS" id="PR00364">
    <property type="entry name" value="DISEASERSIST"/>
</dbReference>
<keyword evidence="2" id="KW-0433">Leucine-rich repeat</keyword>
<dbReference type="Gene3D" id="1.10.8.430">
    <property type="entry name" value="Helical domain of apoptotic protease-activating factors"/>
    <property type="match status" value="1"/>
</dbReference>
<proteinExistence type="inferred from homology"/>
<dbReference type="InterPro" id="IPR002182">
    <property type="entry name" value="NB-ARC"/>
</dbReference>
<dbReference type="EMBL" id="MNCJ02000328">
    <property type="protein sequence ID" value="KAF5775540.1"/>
    <property type="molecule type" value="Genomic_DNA"/>
</dbReference>
<keyword evidence="13" id="KW-0378">Hydrolase</keyword>
<dbReference type="GO" id="GO:0006952">
    <property type="term" value="P:defense response"/>
    <property type="evidence" value="ECO:0007669"/>
    <property type="project" value="UniProtKB-KW"/>
</dbReference>
<evidence type="ECO:0000256" key="2">
    <source>
        <dbReference type="ARBA" id="ARBA00022614"/>
    </source>
</evidence>
<keyword evidence="7" id="KW-0175">Coiled coil</keyword>
<evidence type="ECO:0000256" key="4">
    <source>
        <dbReference type="ARBA" id="ARBA00022741"/>
    </source>
</evidence>
<dbReference type="Pfam" id="PF23247">
    <property type="entry name" value="LRR_RPS2"/>
    <property type="match status" value="1"/>
</dbReference>
<dbReference type="GO" id="GO:0051707">
    <property type="term" value="P:response to other organism"/>
    <property type="evidence" value="ECO:0007669"/>
    <property type="project" value="UniProtKB-ARBA"/>
</dbReference>
<dbReference type="GO" id="GO:0043531">
    <property type="term" value="F:ADP binding"/>
    <property type="evidence" value="ECO:0007669"/>
    <property type="project" value="InterPro"/>
</dbReference>
<keyword evidence="5" id="KW-0611">Plant defense</keyword>
<dbReference type="Pfam" id="PF25019">
    <property type="entry name" value="LRR_R13L1-DRL21"/>
    <property type="match status" value="1"/>
</dbReference>
<keyword evidence="14" id="KW-1185">Reference proteome</keyword>
<dbReference type="InterPro" id="IPR042197">
    <property type="entry name" value="Apaf_helical"/>
</dbReference>
<comment type="caution">
    <text evidence="13">The sequence shown here is derived from an EMBL/GenBank/DDBJ whole genome shotgun (WGS) entry which is preliminary data.</text>
</comment>
<evidence type="ECO:0000313" key="14">
    <source>
        <dbReference type="Proteomes" id="UP000215914"/>
    </source>
</evidence>
<evidence type="ECO:0000259" key="9">
    <source>
        <dbReference type="Pfam" id="PF18052"/>
    </source>
</evidence>
<evidence type="ECO:0000256" key="7">
    <source>
        <dbReference type="SAM" id="Coils"/>
    </source>
</evidence>
<protein>
    <submittedName>
        <fullName evidence="13">P-loop containing nucleoside triphosphate hydrolase, leucine-rich repeat domain superfamily</fullName>
    </submittedName>
</protein>
<dbReference type="Gene3D" id="3.40.50.300">
    <property type="entry name" value="P-loop containing nucleotide triphosphate hydrolases"/>
    <property type="match status" value="1"/>
</dbReference>
<reference evidence="13" key="2">
    <citation type="submission" date="2020-06" db="EMBL/GenBank/DDBJ databases">
        <title>Helianthus annuus Genome sequencing and assembly Release 2.</title>
        <authorList>
            <person name="Gouzy J."/>
            <person name="Langlade N."/>
            <person name="Munos S."/>
        </authorList>
    </citation>
    <scope>NUCLEOTIDE SEQUENCE</scope>
    <source>
        <tissue evidence="13">Leaves</tissue>
    </source>
</reference>
<dbReference type="GO" id="GO:0005524">
    <property type="term" value="F:ATP binding"/>
    <property type="evidence" value="ECO:0007669"/>
    <property type="project" value="UniProtKB-KW"/>
</dbReference>
<accession>A0A9K3HCQ8</accession>
<dbReference type="GO" id="GO:0016787">
    <property type="term" value="F:hydrolase activity"/>
    <property type="evidence" value="ECO:0007669"/>
    <property type="project" value="UniProtKB-KW"/>
</dbReference>
<feature type="domain" description="NB-ARC" evidence="8">
    <location>
        <begin position="169"/>
        <end position="338"/>
    </location>
</feature>
<dbReference type="InterPro" id="IPR036388">
    <property type="entry name" value="WH-like_DNA-bd_sf"/>
</dbReference>
<comment type="similarity">
    <text evidence="1">Belongs to the disease resistance NB-LRR family.</text>
</comment>